<dbReference type="InterPro" id="IPR042307">
    <property type="entry name" value="Reeler_sf"/>
</dbReference>
<dbReference type="AlphaFoldDB" id="A0A6G5A581"/>
<dbReference type="Gene3D" id="2.60.40.4060">
    <property type="entry name" value="Reeler domain"/>
    <property type="match status" value="1"/>
</dbReference>
<sequence length="212" mass="22165">MAVRGLILLTALALASGADDLKFTDCKALPAGMKTKSATTNHPYQLTAAAPNNGSIEVTVIGSMFKYFRIVAMEQGKETMPKGSFMLAPDAKAMLMDCGAMKMAAVVNKDPADDMTPPFTVMWKAMSGYEGALKFKLTVVENATMFYEAESGEQTIPKQHSNGGNGHKDAGDAGKDAHSKGAASCSGLSTWMVTVALGLVAVLGLGHNLPAS</sequence>
<feature type="region of interest" description="Disordered" evidence="1">
    <location>
        <begin position="153"/>
        <end position="179"/>
    </location>
</feature>
<reference evidence="4" key="1">
    <citation type="submission" date="2020-03" db="EMBL/GenBank/DDBJ databases">
        <title>A transcriptome and proteome of the tick Rhipicephalus microplus shaped by the genetic composition of its hosts and developmental stage.</title>
        <authorList>
            <person name="Garcia G.R."/>
            <person name="Ribeiro J.M.C."/>
            <person name="Maruyama S.R."/>
            <person name="Gardinasse L.G."/>
            <person name="Nelson K."/>
            <person name="Ferreira B.R."/>
            <person name="Andrade T.G."/>
            <person name="Santos I.K.F.M."/>
        </authorList>
    </citation>
    <scope>NUCLEOTIDE SEQUENCE</scope>
    <source>
        <strain evidence="4">NSGR</strain>
        <tissue evidence="4">Salivary glands</tissue>
    </source>
</reference>
<feature type="compositionally biased region" description="Polar residues" evidence="1">
    <location>
        <begin position="153"/>
        <end position="162"/>
    </location>
</feature>
<evidence type="ECO:0000313" key="4">
    <source>
        <dbReference type="EMBL" id="NIE45320.1"/>
    </source>
</evidence>
<organism evidence="4">
    <name type="scientific">Rhipicephalus microplus</name>
    <name type="common">Cattle tick</name>
    <name type="synonym">Boophilus microplus</name>
    <dbReference type="NCBI Taxonomy" id="6941"/>
    <lineage>
        <taxon>Eukaryota</taxon>
        <taxon>Metazoa</taxon>
        <taxon>Ecdysozoa</taxon>
        <taxon>Arthropoda</taxon>
        <taxon>Chelicerata</taxon>
        <taxon>Arachnida</taxon>
        <taxon>Acari</taxon>
        <taxon>Parasitiformes</taxon>
        <taxon>Ixodida</taxon>
        <taxon>Ixodoidea</taxon>
        <taxon>Ixodidae</taxon>
        <taxon>Rhipicephalinae</taxon>
        <taxon>Rhipicephalus</taxon>
        <taxon>Boophilus</taxon>
    </lineage>
</organism>
<protein>
    <submittedName>
        <fullName evidence="4">Putative conserved secreted protein</fullName>
    </submittedName>
</protein>
<name>A0A6G5A581_RHIMP</name>
<dbReference type="InterPro" id="IPR002861">
    <property type="entry name" value="Reeler_dom"/>
</dbReference>
<feature type="domain" description="Reelin" evidence="3">
    <location>
        <begin position="34"/>
        <end position="147"/>
    </location>
</feature>
<dbReference type="Pfam" id="PF02014">
    <property type="entry name" value="Reeler"/>
    <property type="match status" value="1"/>
</dbReference>
<evidence type="ECO:0000256" key="2">
    <source>
        <dbReference type="SAM" id="SignalP"/>
    </source>
</evidence>
<feature type="chain" id="PRO_5026241026" evidence="2">
    <location>
        <begin position="18"/>
        <end position="212"/>
    </location>
</feature>
<evidence type="ECO:0000259" key="3">
    <source>
        <dbReference type="Pfam" id="PF02014"/>
    </source>
</evidence>
<accession>A0A6G5A581</accession>
<feature type="signal peptide" evidence="2">
    <location>
        <begin position="1"/>
        <end position="17"/>
    </location>
</feature>
<dbReference type="VEuPathDB" id="VectorBase:LOC119180967"/>
<proteinExistence type="predicted"/>
<keyword evidence="2" id="KW-0732">Signal</keyword>
<dbReference type="OrthoDB" id="10517923at2759"/>
<feature type="compositionally biased region" description="Basic and acidic residues" evidence="1">
    <location>
        <begin position="166"/>
        <end position="179"/>
    </location>
</feature>
<evidence type="ECO:0000256" key="1">
    <source>
        <dbReference type="SAM" id="MobiDB-lite"/>
    </source>
</evidence>
<dbReference type="EMBL" id="GIKN01003047">
    <property type="protein sequence ID" value="NIE45320.1"/>
    <property type="molecule type" value="Transcribed_RNA"/>
</dbReference>